<feature type="chain" id="PRO_5012297296" description="Peptide N-acetyl-beta-D-glucosaminyl asparaginase amidase A N-terminal domain-containing protein" evidence="1">
    <location>
        <begin position="25"/>
        <end position="566"/>
    </location>
</feature>
<dbReference type="AlphaFoldDB" id="A0A1M8ABT0"/>
<dbReference type="InterPro" id="IPR021102">
    <property type="entry name" value="PNGase_A"/>
</dbReference>
<gene>
    <name evidence="3" type="ORF">MSYG_4005</name>
</gene>
<feature type="domain" description="Peptide N-acetyl-beta-D-glucosaminyl asparaginase amidase A N-terminal" evidence="2">
    <location>
        <begin position="54"/>
        <end position="372"/>
    </location>
</feature>
<keyword evidence="4" id="KW-1185">Reference proteome</keyword>
<dbReference type="InterPro" id="IPR056948">
    <property type="entry name" value="PNGaseA_N"/>
</dbReference>
<evidence type="ECO:0000256" key="1">
    <source>
        <dbReference type="SAM" id="SignalP"/>
    </source>
</evidence>
<dbReference type="EMBL" id="LT671827">
    <property type="protein sequence ID" value="SHO79654.1"/>
    <property type="molecule type" value="Genomic_DNA"/>
</dbReference>
<reference evidence="4" key="1">
    <citation type="journal article" date="2017" name="Nucleic Acids Res.">
        <title>Proteogenomics produces comprehensive and highly accurate protein-coding gene annotation in a complete genome assembly of Malassezia sympodialis.</title>
        <authorList>
            <person name="Zhu Y."/>
            <person name="Engstroem P.G."/>
            <person name="Tellgren-Roth C."/>
            <person name="Baudo C.D."/>
            <person name="Kennell J.C."/>
            <person name="Sun S."/>
            <person name="Billmyre R.B."/>
            <person name="Schroeder M.S."/>
            <person name="Andersson A."/>
            <person name="Holm T."/>
            <person name="Sigurgeirsson B."/>
            <person name="Wu G."/>
            <person name="Sankaranarayanan S.R."/>
            <person name="Siddharthan R."/>
            <person name="Sanyal K."/>
            <person name="Lundeberg J."/>
            <person name="Nystedt B."/>
            <person name="Boekhout T."/>
            <person name="Dawson T.L. Jr."/>
            <person name="Heitman J."/>
            <person name="Scheynius A."/>
            <person name="Lehtioe J."/>
        </authorList>
    </citation>
    <scope>NUCLEOTIDE SEQUENCE [LARGE SCALE GENOMIC DNA]</scope>
    <source>
        <strain evidence="4">ATCC 42132</strain>
    </source>
</reference>
<name>A0A1M8ABT0_MALS4</name>
<dbReference type="OMA" id="SINSNWF"/>
<dbReference type="VEuPathDB" id="FungiDB:MSYG_4005"/>
<proteinExistence type="predicted"/>
<keyword evidence="1" id="KW-0732">Signal</keyword>
<evidence type="ECO:0000313" key="3">
    <source>
        <dbReference type="EMBL" id="SHO79654.1"/>
    </source>
</evidence>
<protein>
    <recommendedName>
        <fullName evidence="2">Peptide N-acetyl-beta-D-glucosaminyl asparaginase amidase A N-terminal domain-containing protein</fullName>
    </recommendedName>
</protein>
<dbReference type="Pfam" id="PF12222">
    <property type="entry name" value="PNGaseA"/>
    <property type="match status" value="1"/>
</dbReference>
<sequence>MRIYQLCALSAALVVFLWAGDASATPGRFASDVGSAQKGGLQNVFQLSAPVIEPLEAECNRRVTLMEHTFGNTNEPFKTQFTPPDCHFNRVVIHFNGTSKGKQFDRLGIMYLGSTEVWRTSTAEPTSDGIKFSYDKDLTAYLSLWKETQTFIFDLPNVVDKTYTGEYHTSLTAHFWYDSHPPEVADKILPISRELGQQGNPSVFHLPYQRGMVYHHISKKAVHAHVSIAATGQQDEEFWYTNVFNQFKDDFGSNGRSLPAGGPFREVQLLIDGYLAGVVWPMPVIFTGGIAPNLWRPTVGIDAFDMREQEIDITPWLPYLTDGKSHTFEMRVVGITQDMETNSTYLGTDDIAHYWLGSAKIFVFYGKTKKGKSHYERPKMLTNEPKIHVQVSHSKNSSMHAKVQVTRSMNISSAAGTWHQTLVYSNENELSSDGAVQTTNQNFHTTTTAKNMYAPKFNEQKEYGMPLSLKTTTKKLGRGSDHINVHADVDYTLSVDASGRPDVSAFSLASGAVSLTQRVTGTSKFSNDMENNSDVSDTHQFLHHSWNGRIYKRDTSTKNSQLVSST</sequence>
<dbReference type="Proteomes" id="UP000186303">
    <property type="component" value="Chromosome 7"/>
</dbReference>
<dbReference type="PANTHER" id="PTHR31104">
    <property type="entry name" value="PEPTIDE-N4-(N-ACETYL-BETA-GLUCOSAMINYL)ASPARAGINE AMIDASE A PROTEIN"/>
    <property type="match status" value="1"/>
</dbReference>
<organism evidence="3 4">
    <name type="scientific">Malassezia sympodialis (strain ATCC 42132)</name>
    <name type="common">Atopic eczema-associated yeast</name>
    <dbReference type="NCBI Taxonomy" id="1230383"/>
    <lineage>
        <taxon>Eukaryota</taxon>
        <taxon>Fungi</taxon>
        <taxon>Dikarya</taxon>
        <taxon>Basidiomycota</taxon>
        <taxon>Ustilaginomycotina</taxon>
        <taxon>Malasseziomycetes</taxon>
        <taxon>Malasseziales</taxon>
        <taxon>Malasseziaceae</taxon>
        <taxon>Malassezia</taxon>
    </lineage>
</organism>
<evidence type="ECO:0000313" key="4">
    <source>
        <dbReference type="Proteomes" id="UP000186303"/>
    </source>
</evidence>
<evidence type="ECO:0000259" key="2">
    <source>
        <dbReference type="Pfam" id="PF12222"/>
    </source>
</evidence>
<dbReference type="OrthoDB" id="1612078at2759"/>
<accession>A0A1M8ABT0</accession>
<dbReference type="Pfam" id="PF25156">
    <property type="entry name" value="PNGase_A_C"/>
    <property type="match status" value="1"/>
</dbReference>
<feature type="signal peptide" evidence="1">
    <location>
        <begin position="1"/>
        <end position="24"/>
    </location>
</feature>